<accession>A0A9P4IVW6</accession>
<keyword evidence="3" id="KW-1185">Reference proteome</keyword>
<organism evidence="2 3">
    <name type="scientific">Myriangium duriaei CBS 260.36</name>
    <dbReference type="NCBI Taxonomy" id="1168546"/>
    <lineage>
        <taxon>Eukaryota</taxon>
        <taxon>Fungi</taxon>
        <taxon>Dikarya</taxon>
        <taxon>Ascomycota</taxon>
        <taxon>Pezizomycotina</taxon>
        <taxon>Dothideomycetes</taxon>
        <taxon>Dothideomycetidae</taxon>
        <taxon>Myriangiales</taxon>
        <taxon>Myriangiaceae</taxon>
        <taxon>Myriangium</taxon>
    </lineage>
</organism>
<sequence>MDQAWTAVLWQWKENPAAAALAAAAVVVVTSPRHPTREKAPIDSARSGAGEGKERRRREFTQRVKLAKRYKTTQKYRYISIVCW</sequence>
<gene>
    <name evidence="2" type="ORF">K461DRAFT_283302</name>
</gene>
<evidence type="ECO:0000256" key="1">
    <source>
        <dbReference type="SAM" id="MobiDB-lite"/>
    </source>
</evidence>
<dbReference type="AlphaFoldDB" id="A0A9P4IVW6"/>
<proteinExistence type="predicted"/>
<evidence type="ECO:0000313" key="2">
    <source>
        <dbReference type="EMBL" id="KAF2147708.1"/>
    </source>
</evidence>
<name>A0A9P4IVW6_9PEZI</name>
<evidence type="ECO:0000313" key="3">
    <source>
        <dbReference type="Proteomes" id="UP000799439"/>
    </source>
</evidence>
<protein>
    <submittedName>
        <fullName evidence="2">Uncharacterized protein</fullName>
    </submittedName>
</protein>
<comment type="caution">
    <text evidence="2">The sequence shown here is derived from an EMBL/GenBank/DDBJ whole genome shotgun (WGS) entry which is preliminary data.</text>
</comment>
<dbReference type="Proteomes" id="UP000799439">
    <property type="component" value="Unassembled WGS sequence"/>
</dbReference>
<feature type="region of interest" description="Disordered" evidence="1">
    <location>
        <begin position="33"/>
        <end position="59"/>
    </location>
</feature>
<reference evidence="2" key="1">
    <citation type="journal article" date="2020" name="Stud. Mycol.">
        <title>101 Dothideomycetes genomes: a test case for predicting lifestyles and emergence of pathogens.</title>
        <authorList>
            <person name="Haridas S."/>
            <person name="Albert R."/>
            <person name="Binder M."/>
            <person name="Bloem J."/>
            <person name="Labutti K."/>
            <person name="Salamov A."/>
            <person name="Andreopoulos B."/>
            <person name="Baker S."/>
            <person name="Barry K."/>
            <person name="Bills G."/>
            <person name="Bluhm B."/>
            <person name="Cannon C."/>
            <person name="Castanera R."/>
            <person name="Culley D."/>
            <person name="Daum C."/>
            <person name="Ezra D."/>
            <person name="Gonzalez J."/>
            <person name="Henrissat B."/>
            <person name="Kuo A."/>
            <person name="Liang C."/>
            <person name="Lipzen A."/>
            <person name="Lutzoni F."/>
            <person name="Magnuson J."/>
            <person name="Mondo S."/>
            <person name="Nolan M."/>
            <person name="Ohm R."/>
            <person name="Pangilinan J."/>
            <person name="Park H.-J."/>
            <person name="Ramirez L."/>
            <person name="Alfaro M."/>
            <person name="Sun H."/>
            <person name="Tritt A."/>
            <person name="Yoshinaga Y."/>
            <person name="Zwiers L.-H."/>
            <person name="Turgeon B."/>
            <person name="Goodwin S."/>
            <person name="Spatafora J."/>
            <person name="Crous P."/>
            <person name="Grigoriev I."/>
        </authorList>
    </citation>
    <scope>NUCLEOTIDE SEQUENCE</scope>
    <source>
        <strain evidence="2">CBS 260.36</strain>
    </source>
</reference>
<dbReference type="EMBL" id="ML996095">
    <property type="protein sequence ID" value="KAF2147708.1"/>
    <property type="molecule type" value="Genomic_DNA"/>
</dbReference>